<sequence>MSPECIWFSAEGVGGEDWSWLGYGRSSFQLMKSITLKAALEVNALAAGRRLHRVDFWLTLAKEKWKMVVTIEEDGTPSASRQKKRQLKMRLRLCEICGKTAENVSGIRDNRFMEEWNGKVPACASTSLSEGNDCWNRPPLCNMLTSCLVMAFIQYMPKDDLQKISKPSENSPGLNIGLINLPQL</sequence>
<proteinExistence type="predicted"/>
<reference evidence="2" key="1">
    <citation type="journal article" date="2023" name="Front. Plant Sci.">
        <title>Chromosomal-level genome assembly of Melastoma candidum provides insights into trichome evolution.</title>
        <authorList>
            <person name="Zhong Y."/>
            <person name="Wu W."/>
            <person name="Sun C."/>
            <person name="Zou P."/>
            <person name="Liu Y."/>
            <person name="Dai S."/>
            <person name="Zhou R."/>
        </authorList>
    </citation>
    <scope>NUCLEOTIDE SEQUENCE [LARGE SCALE GENOMIC DNA]</scope>
</reference>
<organism evidence="1 2">
    <name type="scientific">Melastoma candidum</name>
    <dbReference type="NCBI Taxonomy" id="119954"/>
    <lineage>
        <taxon>Eukaryota</taxon>
        <taxon>Viridiplantae</taxon>
        <taxon>Streptophyta</taxon>
        <taxon>Embryophyta</taxon>
        <taxon>Tracheophyta</taxon>
        <taxon>Spermatophyta</taxon>
        <taxon>Magnoliopsida</taxon>
        <taxon>eudicotyledons</taxon>
        <taxon>Gunneridae</taxon>
        <taxon>Pentapetalae</taxon>
        <taxon>rosids</taxon>
        <taxon>malvids</taxon>
        <taxon>Myrtales</taxon>
        <taxon>Melastomataceae</taxon>
        <taxon>Melastomatoideae</taxon>
        <taxon>Melastomateae</taxon>
        <taxon>Melastoma</taxon>
    </lineage>
</organism>
<dbReference type="Proteomes" id="UP001057402">
    <property type="component" value="Chromosome 8"/>
</dbReference>
<gene>
    <name evidence="1" type="ORF">MLD38_028481</name>
</gene>
<accession>A0ACB9N0U5</accession>
<dbReference type="EMBL" id="CM042887">
    <property type="protein sequence ID" value="KAI4330178.1"/>
    <property type="molecule type" value="Genomic_DNA"/>
</dbReference>
<evidence type="ECO:0000313" key="2">
    <source>
        <dbReference type="Proteomes" id="UP001057402"/>
    </source>
</evidence>
<evidence type="ECO:0000313" key="1">
    <source>
        <dbReference type="EMBL" id="KAI4330178.1"/>
    </source>
</evidence>
<keyword evidence="2" id="KW-1185">Reference proteome</keyword>
<protein>
    <submittedName>
        <fullName evidence="1">Uncharacterized protein</fullName>
    </submittedName>
</protein>
<comment type="caution">
    <text evidence="1">The sequence shown here is derived from an EMBL/GenBank/DDBJ whole genome shotgun (WGS) entry which is preliminary data.</text>
</comment>
<name>A0ACB9N0U5_9MYRT</name>